<reference evidence="3 4" key="1">
    <citation type="submission" date="2021-07" db="EMBL/GenBank/DDBJ databases">
        <title>Paenibacillus radiodurans sp. nov., isolated from the southeastern edge of Tengger Desert.</title>
        <authorList>
            <person name="Zhang G."/>
        </authorList>
    </citation>
    <scope>NUCLEOTIDE SEQUENCE [LARGE SCALE GENOMIC DNA]</scope>
    <source>
        <strain evidence="3 4">CCM 7311</strain>
    </source>
</reference>
<dbReference type="Pfam" id="PF00106">
    <property type="entry name" value="adh_short"/>
    <property type="match status" value="1"/>
</dbReference>
<dbReference type="Proteomes" id="UP001519887">
    <property type="component" value="Unassembled WGS sequence"/>
</dbReference>
<evidence type="ECO:0000256" key="2">
    <source>
        <dbReference type="ARBA" id="ARBA00023002"/>
    </source>
</evidence>
<dbReference type="EMBL" id="JAHZIK010000357">
    <property type="protein sequence ID" value="MBW7455398.1"/>
    <property type="molecule type" value="Genomic_DNA"/>
</dbReference>
<keyword evidence="4" id="KW-1185">Reference proteome</keyword>
<name>A0ABS7C3C2_9BACL</name>
<keyword evidence="2" id="KW-0560">Oxidoreductase</keyword>
<evidence type="ECO:0000313" key="4">
    <source>
        <dbReference type="Proteomes" id="UP001519887"/>
    </source>
</evidence>
<evidence type="ECO:0000313" key="3">
    <source>
        <dbReference type="EMBL" id="MBW7455398.1"/>
    </source>
</evidence>
<accession>A0ABS7C3C2</accession>
<comment type="caution">
    <text evidence="3">The sequence shown here is derived from an EMBL/GenBank/DDBJ whole genome shotgun (WGS) entry which is preliminary data.</text>
</comment>
<dbReference type="RefSeq" id="WP_210038146.1">
    <property type="nucleotide sequence ID" value="NZ_JBHLVU010000022.1"/>
</dbReference>
<sequence>MGSREDGDVTFEPGKAVICYANSAPIEEMEGEDFRTQIETNLFGVVNVTRAALPMLRKQRSGHFIQFSPLPPHQKSPTSHGGFFGMPETIITMKQFSCKNSC</sequence>
<dbReference type="InterPro" id="IPR002347">
    <property type="entry name" value="SDR_fam"/>
</dbReference>
<comment type="similarity">
    <text evidence="1">Belongs to the short-chain dehydrogenases/reductases (SDR) family.</text>
</comment>
<dbReference type="PANTHER" id="PTHR43976">
    <property type="entry name" value="SHORT CHAIN DEHYDROGENASE"/>
    <property type="match status" value="1"/>
</dbReference>
<gene>
    <name evidence="3" type="ORF">K0U00_15335</name>
</gene>
<dbReference type="Gene3D" id="3.40.50.720">
    <property type="entry name" value="NAD(P)-binding Rossmann-like Domain"/>
    <property type="match status" value="1"/>
</dbReference>
<protein>
    <submittedName>
        <fullName evidence="3">SDR family NAD(P)-dependent oxidoreductase</fullName>
    </submittedName>
</protein>
<dbReference type="SUPFAM" id="SSF51735">
    <property type="entry name" value="NAD(P)-binding Rossmann-fold domains"/>
    <property type="match status" value="1"/>
</dbReference>
<dbReference type="InterPro" id="IPR051911">
    <property type="entry name" value="SDR_oxidoreductase"/>
</dbReference>
<proteinExistence type="inferred from homology"/>
<dbReference type="InterPro" id="IPR036291">
    <property type="entry name" value="NAD(P)-bd_dom_sf"/>
</dbReference>
<dbReference type="PANTHER" id="PTHR43976:SF16">
    <property type="entry name" value="SHORT-CHAIN DEHYDROGENASE_REDUCTASE FAMILY PROTEIN"/>
    <property type="match status" value="1"/>
</dbReference>
<evidence type="ECO:0000256" key="1">
    <source>
        <dbReference type="ARBA" id="ARBA00006484"/>
    </source>
</evidence>
<organism evidence="3 4">
    <name type="scientific">Paenibacillus sepulcri</name>
    <dbReference type="NCBI Taxonomy" id="359917"/>
    <lineage>
        <taxon>Bacteria</taxon>
        <taxon>Bacillati</taxon>
        <taxon>Bacillota</taxon>
        <taxon>Bacilli</taxon>
        <taxon>Bacillales</taxon>
        <taxon>Paenibacillaceae</taxon>
        <taxon>Paenibacillus</taxon>
    </lineage>
</organism>